<dbReference type="RefSeq" id="WP_141990343.1">
    <property type="nucleotide sequence ID" value="NZ_VFRA01000001.1"/>
</dbReference>
<dbReference type="InterPro" id="IPR019238">
    <property type="entry name" value="AbiEi_2"/>
</dbReference>
<keyword evidence="2" id="KW-1185">Reference proteome</keyword>
<reference evidence="1 2" key="1">
    <citation type="submission" date="2019-06" db="EMBL/GenBank/DDBJ databases">
        <title>Sequencing the genomes of 1000 actinobacteria strains.</title>
        <authorList>
            <person name="Klenk H.-P."/>
        </authorList>
    </citation>
    <scope>NUCLEOTIDE SEQUENCE [LARGE SCALE GENOMIC DNA]</scope>
    <source>
        <strain evidence="1 2">DSM 21947</strain>
    </source>
</reference>
<name>A0A8H2KAY0_9MICO</name>
<evidence type="ECO:0000313" key="2">
    <source>
        <dbReference type="Proteomes" id="UP000316560"/>
    </source>
</evidence>
<dbReference type="OrthoDB" id="3351920at2"/>
<dbReference type="EMBL" id="VFRA01000001">
    <property type="protein sequence ID" value="TQO19921.1"/>
    <property type="molecule type" value="Genomic_DNA"/>
</dbReference>
<organism evidence="1 2">
    <name type="scientific">Rhodoglobus vestalii</name>
    <dbReference type="NCBI Taxonomy" id="193384"/>
    <lineage>
        <taxon>Bacteria</taxon>
        <taxon>Bacillati</taxon>
        <taxon>Actinomycetota</taxon>
        <taxon>Actinomycetes</taxon>
        <taxon>Micrococcales</taxon>
        <taxon>Microbacteriaceae</taxon>
        <taxon>Rhodoglobus</taxon>
    </lineage>
</organism>
<sequence>MNDKAPESTKQVLRRCVQVLRATLPSSWDLTEQYEVPLGAMGADAILVLATPDGESIQLVVEAKRVVERRDIGRTQEQLDEYTAQFGGRAQGLVAARYLSPPVRAALEETNLAYIDTTGNMRIAIERPALFISARVTDKDPWRQPGRPRGSLKGEPAARVVRTLLDYRGPLAISDILKLSGASTGPTYRVRDYLLEEGLLERFQANNTYRVPDWPKLLREWAADYAISQLNTTRAYIAPRGIESLRAQATNITGFRYAVTGSIAASEWASYAPAKAAMIYVENADAAAEWLDVHPTEVAQNVILIEPKSPDSIVFENAQTARDGVVLASPSQVSVDLLTGPGRNPAEGEALIKWMTANEKAWRK</sequence>
<dbReference type="Pfam" id="PF09952">
    <property type="entry name" value="AbiEi_2"/>
    <property type="match status" value="1"/>
</dbReference>
<comment type="caution">
    <text evidence="1">The sequence shown here is derived from an EMBL/GenBank/DDBJ whole genome shotgun (WGS) entry which is preliminary data.</text>
</comment>
<dbReference type="AlphaFoldDB" id="A0A8H2KAY0"/>
<accession>A0A8H2KAY0</accession>
<evidence type="ECO:0000313" key="1">
    <source>
        <dbReference type="EMBL" id="TQO19921.1"/>
    </source>
</evidence>
<gene>
    <name evidence="1" type="ORF">FB472_1522</name>
</gene>
<proteinExistence type="predicted"/>
<dbReference type="Proteomes" id="UP000316560">
    <property type="component" value="Unassembled WGS sequence"/>
</dbReference>
<protein>
    <submittedName>
        <fullName evidence="1">Transcriptional regulator with AbiEi antitoxin domain of type IV toxin-antitoxin system</fullName>
    </submittedName>
</protein>